<dbReference type="Proteomes" id="UP000244189">
    <property type="component" value="Unassembled WGS sequence"/>
</dbReference>
<organism evidence="2 3">
    <name type="scientific">Sphingomonas aurantiaca</name>
    <dbReference type="NCBI Taxonomy" id="185949"/>
    <lineage>
        <taxon>Bacteria</taxon>
        <taxon>Pseudomonadati</taxon>
        <taxon>Pseudomonadota</taxon>
        <taxon>Alphaproteobacteria</taxon>
        <taxon>Sphingomonadales</taxon>
        <taxon>Sphingomonadaceae</taxon>
        <taxon>Sphingomonas</taxon>
    </lineage>
</organism>
<keyword evidence="3" id="KW-1185">Reference proteome</keyword>
<dbReference type="EMBL" id="QAOG01000001">
    <property type="protein sequence ID" value="PTQ62512.1"/>
    <property type="molecule type" value="Genomic_DNA"/>
</dbReference>
<dbReference type="AlphaFoldDB" id="A0A2T5GT65"/>
<comment type="caution">
    <text evidence="2">The sequence shown here is derived from an EMBL/GenBank/DDBJ whole genome shotgun (WGS) entry which is preliminary data.</text>
</comment>
<sequence length="66" mass="7239">MRNHKGTLLIAGLVALTALAVRHPTIDVQLVTHDSRDPSPHRMQAAVDLGLVGISVLYTWTVSRLR</sequence>
<proteinExistence type="predicted"/>
<evidence type="ECO:0000313" key="2">
    <source>
        <dbReference type="EMBL" id="PTQ62512.1"/>
    </source>
</evidence>
<name>A0A2T5GT65_9SPHN</name>
<evidence type="ECO:0000256" key="1">
    <source>
        <dbReference type="SAM" id="Phobius"/>
    </source>
</evidence>
<keyword evidence="1" id="KW-0472">Membrane</keyword>
<keyword evidence="1" id="KW-1133">Transmembrane helix</keyword>
<protein>
    <submittedName>
        <fullName evidence="2">Uncharacterized protein</fullName>
    </submittedName>
</protein>
<reference evidence="2 3" key="1">
    <citation type="submission" date="2018-04" db="EMBL/GenBank/DDBJ databases">
        <title>Genomic Encyclopedia of Type Strains, Phase III (KMG-III): the genomes of soil and plant-associated and newly described type strains.</title>
        <authorList>
            <person name="Whitman W."/>
        </authorList>
    </citation>
    <scope>NUCLEOTIDE SEQUENCE [LARGE SCALE GENOMIC DNA]</scope>
    <source>
        <strain evidence="2 3">MA101b</strain>
    </source>
</reference>
<keyword evidence="1" id="KW-0812">Transmembrane</keyword>
<feature type="transmembrane region" description="Helical" evidence="1">
    <location>
        <begin position="44"/>
        <end position="62"/>
    </location>
</feature>
<accession>A0A2T5GT65</accession>
<evidence type="ECO:0000313" key="3">
    <source>
        <dbReference type="Proteomes" id="UP000244189"/>
    </source>
</evidence>
<gene>
    <name evidence="2" type="ORF">C8J26_0793</name>
</gene>
<dbReference type="RefSeq" id="WP_056411953.1">
    <property type="nucleotide sequence ID" value="NZ_JAPZPS010000005.1"/>
</dbReference>